<dbReference type="InterPro" id="IPR018490">
    <property type="entry name" value="cNMP-bd_dom_sf"/>
</dbReference>
<name>A0ABR1AJ02_POLSC</name>
<dbReference type="PROSITE" id="PS50042">
    <property type="entry name" value="CNMP_BINDING_3"/>
    <property type="match status" value="1"/>
</dbReference>
<accession>A0ABR1AJ02</accession>
<dbReference type="PANTHER" id="PTHR23011:SF41">
    <property type="entry name" value="CYCLIC NUCLEOTIDE-BINDING DOMAIN-CONTAINING PROTEIN"/>
    <property type="match status" value="1"/>
</dbReference>
<dbReference type="CDD" id="cd00038">
    <property type="entry name" value="CAP_ED"/>
    <property type="match status" value="1"/>
</dbReference>
<keyword evidence="3" id="KW-1185">Reference proteome</keyword>
<reference evidence="2 3" key="1">
    <citation type="submission" date="2023-09" db="EMBL/GenBank/DDBJ databases">
        <title>Genomes of two closely related lineages of the louse Polyplax serrata with different host specificities.</title>
        <authorList>
            <person name="Martinu J."/>
            <person name="Tarabai H."/>
            <person name="Stefka J."/>
            <person name="Hypsa V."/>
        </authorList>
    </citation>
    <scope>NUCLEOTIDE SEQUENCE [LARGE SCALE GENOMIC DNA]</scope>
    <source>
        <strain evidence="2">98ZLc_SE</strain>
    </source>
</reference>
<dbReference type="EMBL" id="JAWJWF010000048">
    <property type="protein sequence ID" value="KAK6620353.1"/>
    <property type="molecule type" value="Genomic_DNA"/>
</dbReference>
<protein>
    <recommendedName>
        <fullName evidence="1">Cyclic nucleotide-binding domain-containing protein</fullName>
    </recommendedName>
</protein>
<dbReference type="SUPFAM" id="SSF51206">
    <property type="entry name" value="cAMP-binding domain-like"/>
    <property type="match status" value="1"/>
</dbReference>
<evidence type="ECO:0000259" key="1">
    <source>
        <dbReference type="PROSITE" id="PS50042"/>
    </source>
</evidence>
<organism evidence="2 3">
    <name type="scientific">Polyplax serrata</name>
    <name type="common">Common mouse louse</name>
    <dbReference type="NCBI Taxonomy" id="468196"/>
    <lineage>
        <taxon>Eukaryota</taxon>
        <taxon>Metazoa</taxon>
        <taxon>Ecdysozoa</taxon>
        <taxon>Arthropoda</taxon>
        <taxon>Hexapoda</taxon>
        <taxon>Insecta</taxon>
        <taxon>Pterygota</taxon>
        <taxon>Neoptera</taxon>
        <taxon>Paraneoptera</taxon>
        <taxon>Psocodea</taxon>
        <taxon>Troctomorpha</taxon>
        <taxon>Phthiraptera</taxon>
        <taxon>Anoplura</taxon>
        <taxon>Polyplacidae</taxon>
        <taxon>Polyplax</taxon>
    </lineage>
</organism>
<proteinExistence type="predicted"/>
<sequence>MRVPNDRTESDVEAITDRLRRIESFSRLPQQVLQQLAACGVYEDLEKGVTLFREGELGSCWYVVLSGTLAVKIQDTTDGQLSQLSVRNKKLKSPTVKANPVLTVTQSITKTLLKRV</sequence>
<dbReference type="Gene3D" id="2.60.120.10">
    <property type="entry name" value="Jelly Rolls"/>
    <property type="match status" value="1"/>
</dbReference>
<dbReference type="InterPro" id="IPR014710">
    <property type="entry name" value="RmlC-like_jellyroll"/>
</dbReference>
<feature type="domain" description="Cyclic nucleotide-binding" evidence="1">
    <location>
        <begin position="24"/>
        <end position="71"/>
    </location>
</feature>
<comment type="caution">
    <text evidence="2">The sequence shown here is derived from an EMBL/GenBank/DDBJ whole genome shotgun (WGS) entry which is preliminary data.</text>
</comment>
<dbReference type="PANTHER" id="PTHR23011">
    <property type="entry name" value="CYCLIC NUCLEOTIDE-BINDING DOMAIN CONTAINING PROTEIN"/>
    <property type="match status" value="1"/>
</dbReference>
<dbReference type="InterPro" id="IPR000595">
    <property type="entry name" value="cNMP-bd_dom"/>
</dbReference>
<dbReference type="Proteomes" id="UP001359485">
    <property type="component" value="Unassembled WGS sequence"/>
</dbReference>
<evidence type="ECO:0000313" key="3">
    <source>
        <dbReference type="Proteomes" id="UP001359485"/>
    </source>
</evidence>
<gene>
    <name evidence="2" type="ORF">RUM44_006754</name>
</gene>
<evidence type="ECO:0000313" key="2">
    <source>
        <dbReference type="EMBL" id="KAK6620353.1"/>
    </source>
</evidence>